<gene>
    <name evidence="1" type="ORF">LOK49_LG02G00685</name>
</gene>
<name>A0ACC0IHI5_9ERIC</name>
<protein>
    <submittedName>
        <fullName evidence="1">Uncharacterized protein</fullName>
    </submittedName>
</protein>
<proteinExistence type="predicted"/>
<sequence length="207" mass="23994">MNDIIHPIHAAAAFLNPDNMCSENFVEDLEMKEGISFIEDNLVAASERQAFAEQVQLYRMKAPNVFTTTALKMSKTSHLRLWWHYCGEHLPVLKKYAIRILSQPCSSSCKIKKLMPKTDDDYTRMNILMMEKFSVTKAQDLEAIDLGKLIGLPEYVDHQDLDDFPHLESISEIMENDTFDDPLRLWLQNEVDFINWNITPEHVFLSV</sequence>
<organism evidence="1 2">
    <name type="scientific">Camellia lanceoleosa</name>
    <dbReference type="NCBI Taxonomy" id="1840588"/>
    <lineage>
        <taxon>Eukaryota</taxon>
        <taxon>Viridiplantae</taxon>
        <taxon>Streptophyta</taxon>
        <taxon>Embryophyta</taxon>
        <taxon>Tracheophyta</taxon>
        <taxon>Spermatophyta</taxon>
        <taxon>Magnoliopsida</taxon>
        <taxon>eudicotyledons</taxon>
        <taxon>Gunneridae</taxon>
        <taxon>Pentapetalae</taxon>
        <taxon>asterids</taxon>
        <taxon>Ericales</taxon>
        <taxon>Theaceae</taxon>
        <taxon>Camellia</taxon>
    </lineage>
</organism>
<dbReference type="EMBL" id="CM045760">
    <property type="protein sequence ID" value="KAI8024920.1"/>
    <property type="molecule type" value="Genomic_DNA"/>
</dbReference>
<evidence type="ECO:0000313" key="2">
    <source>
        <dbReference type="Proteomes" id="UP001060215"/>
    </source>
</evidence>
<accession>A0ACC0IHI5</accession>
<reference evidence="1 2" key="1">
    <citation type="journal article" date="2022" name="Plant J.">
        <title>Chromosome-level genome of Camellia lanceoleosa provides a valuable resource for understanding genome evolution and self-incompatibility.</title>
        <authorList>
            <person name="Gong W."/>
            <person name="Xiao S."/>
            <person name="Wang L."/>
            <person name="Liao Z."/>
            <person name="Chang Y."/>
            <person name="Mo W."/>
            <person name="Hu G."/>
            <person name="Li W."/>
            <person name="Zhao G."/>
            <person name="Zhu H."/>
            <person name="Hu X."/>
            <person name="Ji K."/>
            <person name="Xiang X."/>
            <person name="Song Q."/>
            <person name="Yuan D."/>
            <person name="Jin S."/>
            <person name="Zhang L."/>
        </authorList>
    </citation>
    <scope>NUCLEOTIDE SEQUENCE [LARGE SCALE GENOMIC DNA]</scope>
    <source>
        <strain evidence="1">SQ_2022a</strain>
    </source>
</reference>
<keyword evidence="2" id="KW-1185">Reference proteome</keyword>
<dbReference type="Proteomes" id="UP001060215">
    <property type="component" value="Chromosome 3"/>
</dbReference>
<comment type="caution">
    <text evidence="1">The sequence shown here is derived from an EMBL/GenBank/DDBJ whole genome shotgun (WGS) entry which is preliminary data.</text>
</comment>
<evidence type="ECO:0000313" key="1">
    <source>
        <dbReference type="EMBL" id="KAI8024920.1"/>
    </source>
</evidence>